<accession>A0A026WGM2</accession>
<dbReference type="Pfam" id="PF01541">
    <property type="entry name" value="GIY-YIG"/>
    <property type="match status" value="1"/>
</dbReference>
<organism evidence="2 3">
    <name type="scientific">Ooceraea biroi</name>
    <name type="common">Clonal raider ant</name>
    <name type="synonym">Cerapachys biroi</name>
    <dbReference type="NCBI Taxonomy" id="2015173"/>
    <lineage>
        <taxon>Eukaryota</taxon>
        <taxon>Metazoa</taxon>
        <taxon>Ecdysozoa</taxon>
        <taxon>Arthropoda</taxon>
        <taxon>Hexapoda</taxon>
        <taxon>Insecta</taxon>
        <taxon>Pterygota</taxon>
        <taxon>Neoptera</taxon>
        <taxon>Endopterygota</taxon>
        <taxon>Hymenoptera</taxon>
        <taxon>Apocrita</taxon>
        <taxon>Aculeata</taxon>
        <taxon>Formicoidea</taxon>
        <taxon>Formicidae</taxon>
        <taxon>Dorylinae</taxon>
        <taxon>Ooceraea</taxon>
    </lineage>
</organism>
<protein>
    <recommendedName>
        <fullName evidence="1">GIY-YIG domain-containing protein</fullName>
    </recommendedName>
</protein>
<feature type="domain" description="GIY-YIG" evidence="1">
    <location>
        <begin position="34"/>
        <end position="75"/>
    </location>
</feature>
<dbReference type="SUPFAM" id="SSF82771">
    <property type="entry name" value="GIY-YIG endonuclease"/>
    <property type="match status" value="1"/>
</dbReference>
<name>A0A026WGM2_OOCBI</name>
<dbReference type="EMBL" id="KK107218">
    <property type="protein sequence ID" value="EZA55175.1"/>
    <property type="molecule type" value="Genomic_DNA"/>
</dbReference>
<reference evidence="2 3" key="1">
    <citation type="journal article" date="2014" name="Curr. Biol.">
        <title>The genome of the clonal raider ant Cerapachys biroi.</title>
        <authorList>
            <person name="Oxley P.R."/>
            <person name="Ji L."/>
            <person name="Fetter-Pruneda I."/>
            <person name="McKenzie S.K."/>
            <person name="Li C."/>
            <person name="Hu H."/>
            <person name="Zhang G."/>
            <person name="Kronauer D.J."/>
        </authorList>
    </citation>
    <scope>NUCLEOTIDE SEQUENCE [LARGE SCALE GENOMIC DNA]</scope>
</reference>
<gene>
    <name evidence="2" type="ORF">X777_05245</name>
</gene>
<dbReference type="CDD" id="cd10442">
    <property type="entry name" value="GIY-YIG_PLEs"/>
    <property type="match status" value="1"/>
</dbReference>
<dbReference type="OMA" id="IDCADCD"/>
<dbReference type="InterPro" id="IPR035901">
    <property type="entry name" value="GIY-YIG_endonuc_sf"/>
</dbReference>
<dbReference type="AlphaFoldDB" id="A0A026WGM2"/>
<dbReference type="Proteomes" id="UP000053097">
    <property type="component" value="Unassembled WGS sequence"/>
</dbReference>
<dbReference type="InterPro" id="IPR000305">
    <property type="entry name" value="GIY-YIG_endonuc"/>
</dbReference>
<evidence type="ECO:0000313" key="2">
    <source>
        <dbReference type="EMBL" id="EZA55175.1"/>
    </source>
</evidence>
<evidence type="ECO:0000259" key="1">
    <source>
        <dbReference type="Pfam" id="PF01541"/>
    </source>
</evidence>
<dbReference type="OrthoDB" id="7551446at2759"/>
<sequence length="142" mass="16776">MGYPKIKPAFFSLNKLERIIRPLKDVLPVNLRTGVVYELSCMNCNATYVGQTSRQLKIRISEHKNHIRRNTDTHSVITEHRLALNHEFDWENVRILDNERFLAKRLISEMIYIKLQENGLNLQIDTETLHNVYISFLPKLPY</sequence>
<keyword evidence="3" id="KW-1185">Reference proteome</keyword>
<proteinExistence type="predicted"/>
<evidence type="ECO:0000313" key="3">
    <source>
        <dbReference type="Proteomes" id="UP000053097"/>
    </source>
</evidence>
<dbReference type="Gene3D" id="3.40.1440.10">
    <property type="entry name" value="GIY-YIG endonuclease"/>
    <property type="match status" value="1"/>
</dbReference>